<evidence type="ECO:0000256" key="1">
    <source>
        <dbReference type="ARBA" id="ARBA00008812"/>
    </source>
</evidence>
<dbReference type="EMBL" id="CP002299">
    <property type="protein sequence ID" value="ADP78975.1"/>
    <property type="molecule type" value="Genomic_DNA"/>
</dbReference>
<protein>
    <submittedName>
        <fullName evidence="3">YceI family protein</fullName>
    </submittedName>
</protein>
<evidence type="ECO:0000259" key="2">
    <source>
        <dbReference type="SMART" id="SM00867"/>
    </source>
</evidence>
<sequence>MTTPSVSNPSTPALPTTGSALPLSAGVWPIDPAHSGVYFQVRHLGLTNVRGRFDLFNGTLTIGETLADVAIDATIDMASVNTNQPDRDAHLRSTDFFDVEHHPTMYYRSLSVTESEDGYQVDGELTINGTTQPVTLTVEFNGVDVHPADGRTRAGFAATTEIRRSDYGIDFNMPLGAGKLALSDKIKIDLDLQFIAP</sequence>
<dbReference type="STRING" id="298654.FraEuI1c_0901"/>
<comment type="similarity">
    <text evidence="1">Belongs to the UPF0312 family.</text>
</comment>
<gene>
    <name evidence="3" type="ordered locus">FraEuI1c_0901</name>
</gene>
<dbReference type="HOGENOM" id="CLU_071003_3_2_11"/>
<dbReference type="SMART" id="SM00867">
    <property type="entry name" value="YceI"/>
    <property type="match status" value="1"/>
</dbReference>
<dbReference type="InParanoid" id="E3IXF8"/>
<accession>E3IXF8</accession>
<dbReference type="Gene3D" id="2.40.128.110">
    <property type="entry name" value="Lipid/polyisoprenoid-binding, YceI-like"/>
    <property type="match status" value="1"/>
</dbReference>
<dbReference type="Proteomes" id="UP000002484">
    <property type="component" value="Chromosome"/>
</dbReference>
<evidence type="ECO:0000313" key="4">
    <source>
        <dbReference type="Proteomes" id="UP000002484"/>
    </source>
</evidence>
<dbReference type="SUPFAM" id="SSF101874">
    <property type="entry name" value="YceI-like"/>
    <property type="match status" value="1"/>
</dbReference>
<dbReference type="PANTHER" id="PTHR34406">
    <property type="entry name" value="PROTEIN YCEI"/>
    <property type="match status" value="1"/>
</dbReference>
<dbReference type="InterPro" id="IPR036761">
    <property type="entry name" value="TTHA0802/YceI-like_sf"/>
</dbReference>
<evidence type="ECO:0000313" key="3">
    <source>
        <dbReference type="EMBL" id="ADP78975.1"/>
    </source>
</evidence>
<dbReference type="PANTHER" id="PTHR34406:SF1">
    <property type="entry name" value="PROTEIN YCEI"/>
    <property type="match status" value="1"/>
</dbReference>
<dbReference type="InterPro" id="IPR007372">
    <property type="entry name" value="Lipid/polyisoprenoid-bd_YceI"/>
</dbReference>
<proteinExistence type="inferred from homology"/>
<dbReference type="RefSeq" id="WP_013422096.1">
    <property type="nucleotide sequence ID" value="NC_014666.1"/>
</dbReference>
<name>E3IXF8_PSEI1</name>
<dbReference type="Pfam" id="PF04264">
    <property type="entry name" value="YceI"/>
    <property type="match status" value="1"/>
</dbReference>
<reference evidence="3 4" key="1">
    <citation type="submission" date="2010-10" db="EMBL/GenBank/DDBJ databases">
        <title>Complete sequence of Frankia sp. EuI1c.</title>
        <authorList>
            <consortium name="US DOE Joint Genome Institute"/>
            <person name="Lucas S."/>
            <person name="Copeland A."/>
            <person name="Lapidus A."/>
            <person name="Cheng J.-F."/>
            <person name="Bruce D."/>
            <person name="Goodwin L."/>
            <person name="Pitluck S."/>
            <person name="Chertkov O."/>
            <person name="Detter J.C."/>
            <person name="Han C."/>
            <person name="Tapia R."/>
            <person name="Land M."/>
            <person name="Hauser L."/>
            <person name="Jeffries C."/>
            <person name="Kyrpides N."/>
            <person name="Ivanova N."/>
            <person name="Mikhailova N."/>
            <person name="Beauchemin N."/>
            <person name="Sen A."/>
            <person name="Sur S.A."/>
            <person name="Gtari M."/>
            <person name="Wall L."/>
            <person name="Tisa L."/>
            <person name="Woyke T."/>
        </authorList>
    </citation>
    <scope>NUCLEOTIDE SEQUENCE [LARGE SCALE GENOMIC DNA]</scope>
    <source>
        <strain evidence="4">DSM 45817 / CECT 9037 / EuI1c</strain>
    </source>
</reference>
<organism evidence="3 4">
    <name type="scientific">Pseudofrankia inefficax (strain DSM 45817 / CECT 9037 / DDB 130130 / EuI1c)</name>
    <name type="common">Frankia inefficax</name>
    <dbReference type="NCBI Taxonomy" id="298654"/>
    <lineage>
        <taxon>Bacteria</taxon>
        <taxon>Bacillati</taxon>
        <taxon>Actinomycetota</taxon>
        <taxon>Actinomycetes</taxon>
        <taxon>Frankiales</taxon>
        <taxon>Frankiaceae</taxon>
        <taxon>Pseudofrankia</taxon>
    </lineage>
</organism>
<dbReference type="AlphaFoldDB" id="E3IXF8"/>
<dbReference type="KEGG" id="fri:FraEuI1c_0901"/>
<dbReference type="OrthoDB" id="9811006at2"/>
<keyword evidence="4" id="KW-1185">Reference proteome</keyword>
<dbReference type="eggNOG" id="COG2353">
    <property type="taxonomic scope" value="Bacteria"/>
</dbReference>
<feature type="domain" description="Lipid/polyisoprenoid-binding YceI-like" evidence="2">
    <location>
        <begin position="27"/>
        <end position="195"/>
    </location>
</feature>